<dbReference type="OrthoDB" id="6407410at2759"/>
<feature type="domain" description="Yippee" evidence="5">
    <location>
        <begin position="13"/>
        <end position="110"/>
    </location>
</feature>
<dbReference type="AlphaFoldDB" id="A0A4P9YAY9"/>
<dbReference type="PROSITE" id="PS51792">
    <property type="entry name" value="YIPPEE"/>
    <property type="match status" value="1"/>
</dbReference>
<keyword evidence="3" id="KW-0862">Zinc</keyword>
<dbReference type="InterPro" id="IPR039058">
    <property type="entry name" value="Yippee_fam"/>
</dbReference>
<keyword evidence="7" id="KW-1185">Reference proteome</keyword>
<proteinExistence type="inferred from homology"/>
<keyword evidence="2" id="KW-0479">Metal-binding</keyword>
<evidence type="ECO:0000256" key="3">
    <source>
        <dbReference type="ARBA" id="ARBA00022833"/>
    </source>
</evidence>
<evidence type="ECO:0000313" key="6">
    <source>
        <dbReference type="EMBL" id="RKP15280.1"/>
    </source>
</evidence>
<organism evidence="6 7">
    <name type="scientific">Piptocephalis cylindrospora</name>
    <dbReference type="NCBI Taxonomy" id="1907219"/>
    <lineage>
        <taxon>Eukaryota</taxon>
        <taxon>Fungi</taxon>
        <taxon>Fungi incertae sedis</taxon>
        <taxon>Zoopagomycota</taxon>
        <taxon>Zoopagomycotina</taxon>
        <taxon>Zoopagomycetes</taxon>
        <taxon>Zoopagales</taxon>
        <taxon>Piptocephalidaceae</taxon>
        <taxon>Piptocephalis</taxon>
    </lineage>
</organism>
<dbReference type="Proteomes" id="UP000267251">
    <property type="component" value="Unassembled WGS sequence"/>
</dbReference>
<protein>
    <recommendedName>
        <fullName evidence="4">Protein yippee-like</fullName>
    </recommendedName>
</protein>
<evidence type="ECO:0000256" key="2">
    <source>
        <dbReference type="ARBA" id="ARBA00022723"/>
    </source>
</evidence>
<dbReference type="InterPro" id="IPR004910">
    <property type="entry name" value="Yippee/Mis18/Cereblon"/>
</dbReference>
<gene>
    <name evidence="6" type="ORF">BJ684DRAFT_7252</name>
</gene>
<evidence type="ECO:0000256" key="1">
    <source>
        <dbReference type="ARBA" id="ARBA00005613"/>
    </source>
</evidence>
<dbReference type="EMBL" id="KZ987743">
    <property type="protein sequence ID" value="RKP15280.1"/>
    <property type="molecule type" value="Genomic_DNA"/>
</dbReference>
<evidence type="ECO:0000256" key="4">
    <source>
        <dbReference type="RuleBase" id="RU110713"/>
    </source>
</evidence>
<dbReference type="InterPro" id="IPR034751">
    <property type="entry name" value="Yippee"/>
</dbReference>
<name>A0A4P9YAY9_9FUNG</name>
<sequence length="127" mass="14574">MGLIHKRYLSGARVYICSECRTHFTTQETLTSRNFQGVHGKAYLFKQALNVHEGEEVDRMMQTGKHTVKDLSCMSCGVYVGWRYVRAWVEAQRYKEGQYILERQAISVMSIQCSEGEGEGEVRENGD</sequence>
<dbReference type="Pfam" id="PF03226">
    <property type="entry name" value="Yippee-Mis18"/>
    <property type="match status" value="1"/>
</dbReference>
<reference evidence="7" key="1">
    <citation type="journal article" date="2018" name="Nat. Microbiol.">
        <title>Leveraging single-cell genomics to expand the fungal tree of life.</title>
        <authorList>
            <person name="Ahrendt S.R."/>
            <person name="Quandt C.A."/>
            <person name="Ciobanu D."/>
            <person name="Clum A."/>
            <person name="Salamov A."/>
            <person name="Andreopoulos B."/>
            <person name="Cheng J.F."/>
            <person name="Woyke T."/>
            <person name="Pelin A."/>
            <person name="Henrissat B."/>
            <person name="Reynolds N.K."/>
            <person name="Benny G.L."/>
            <person name="Smith M.E."/>
            <person name="James T.Y."/>
            <person name="Grigoriev I.V."/>
        </authorList>
    </citation>
    <scope>NUCLEOTIDE SEQUENCE [LARGE SCALE GENOMIC DNA]</scope>
</reference>
<accession>A0A4P9YAY9</accession>
<dbReference type="GO" id="GO:0046872">
    <property type="term" value="F:metal ion binding"/>
    <property type="evidence" value="ECO:0007669"/>
    <property type="project" value="UniProtKB-KW"/>
</dbReference>
<dbReference type="PANTHER" id="PTHR13848">
    <property type="entry name" value="PROTEIN YIPPEE-LIKE CG15309-RELATED"/>
    <property type="match status" value="1"/>
</dbReference>
<evidence type="ECO:0000259" key="5">
    <source>
        <dbReference type="PROSITE" id="PS51792"/>
    </source>
</evidence>
<evidence type="ECO:0000313" key="7">
    <source>
        <dbReference type="Proteomes" id="UP000267251"/>
    </source>
</evidence>
<comment type="similarity">
    <text evidence="1 4">Belongs to the yippee family.</text>
</comment>